<comment type="similarity">
    <text evidence="1">Belongs to the beta-lactamase family.</text>
</comment>
<sequence length="460" mass="51016">MKNSKIILIIFLIISGKFQGQEDLHTSNEKNLPPEVVEAIEERIKEDYTPSIAIAIIDSTGIQYFNFGKISKEGRKVDANTIYEIGSVTKVFTGILLAQQVLDGDLKLEDEINNFMPNDINVPVIGDTEITFGHLTDHTSGFPRIPANLNSTNPGNPYADYTVSQMYEFISDYQPVRTVGSEYEYSNLAQGLLGHLLALNKNSNYEELVIQTIAKPLGMNVTRIEMNNRMKENLALGHSNGKIVENWDISILAGAGALKSSTSDMAKFIAANLGYIKTSLTEAMKLSHKIRHNKAGDMRVAMGWHIKKGSKGDIIWHNGGTGGYRAFTGFLKETGQGVVLLSNSSQSFDDIGFHLLDPGSELTDIKYKSDVVDLPEPTLEKYVGLYELQSEFKIKITKEGKQLFAQPTGQDRFEIYPENDTVFFLTVVKAKIIFNIKSGVVESMTLIQGGQETLGKKIEQ</sequence>
<dbReference type="Proteomes" id="UP000232673">
    <property type="component" value="Unassembled WGS sequence"/>
</dbReference>
<feature type="domain" description="Peptidase S12 Pab87-related C-terminal" evidence="3">
    <location>
        <begin position="372"/>
        <end position="447"/>
    </location>
</feature>
<evidence type="ECO:0000313" key="4">
    <source>
        <dbReference type="EMBL" id="PKD16240.1"/>
    </source>
</evidence>
<dbReference type="InterPro" id="IPR051478">
    <property type="entry name" value="Beta-lactamase-like_AB/R"/>
</dbReference>
<dbReference type="OrthoDB" id="9793489at2"/>
<dbReference type="Pfam" id="PF11954">
    <property type="entry name" value="DUF3471"/>
    <property type="match status" value="1"/>
</dbReference>
<dbReference type="Pfam" id="PF00144">
    <property type="entry name" value="Beta-lactamase"/>
    <property type="match status" value="1"/>
</dbReference>
<dbReference type="PANTHER" id="PTHR22935:SF95">
    <property type="entry name" value="BETA-LACTAMASE-LIKE 1-RELATED"/>
    <property type="match status" value="1"/>
</dbReference>
<evidence type="ECO:0000259" key="2">
    <source>
        <dbReference type="Pfam" id="PF00144"/>
    </source>
</evidence>
<evidence type="ECO:0000313" key="5">
    <source>
        <dbReference type="Proteomes" id="UP000232673"/>
    </source>
</evidence>
<dbReference type="InterPro" id="IPR021860">
    <property type="entry name" value="Peptidase_S12_Pab87-rel_C"/>
</dbReference>
<keyword evidence="4" id="KW-0378">Hydrolase</keyword>
<name>A0A2N0TNE1_9FLAO</name>
<dbReference type="AlphaFoldDB" id="A0A2N0TNE1"/>
<dbReference type="Gene3D" id="3.40.710.10">
    <property type="entry name" value="DD-peptidase/beta-lactamase superfamily"/>
    <property type="match status" value="1"/>
</dbReference>
<evidence type="ECO:0000256" key="1">
    <source>
        <dbReference type="ARBA" id="ARBA00038473"/>
    </source>
</evidence>
<keyword evidence="5" id="KW-1185">Reference proteome</keyword>
<gene>
    <name evidence="4" type="ORF">APR41_10665</name>
</gene>
<dbReference type="GO" id="GO:0016787">
    <property type="term" value="F:hydrolase activity"/>
    <property type="evidence" value="ECO:0007669"/>
    <property type="project" value="UniProtKB-KW"/>
</dbReference>
<feature type="domain" description="Beta-lactamase-related" evidence="2">
    <location>
        <begin position="39"/>
        <end position="347"/>
    </location>
</feature>
<proteinExistence type="inferred from homology"/>
<organism evidence="4 5">
    <name type="scientific">Salegentibacter salinarum</name>
    <dbReference type="NCBI Taxonomy" id="447422"/>
    <lineage>
        <taxon>Bacteria</taxon>
        <taxon>Pseudomonadati</taxon>
        <taxon>Bacteroidota</taxon>
        <taxon>Flavobacteriia</taxon>
        <taxon>Flavobacteriales</taxon>
        <taxon>Flavobacteriaceae</taxon>
        <taxon>Salegentibacter</taxon>
    </lineage>
</organism>
<dbReference type="InterPro" id="IPR001466">
    <property type="entry name" value="Beta-lactam-related"/>
</dbReference>
<dbReference type="RefSeq" id="WP_079713038.1">
    <property type="nucleotide sequence ID" value="NZ_FUZC01000007.1"/>
</dbReference>
<dbReference type="PANTHER" id="PTHR22935">
    <property type="entry name" value="PENICILLIN-BINDING PROTEIN"/>
    <property type="match status" value="1"/>
</dbReference>
<dbReference type="SUPFAM" id="SSF56601">
    <property type="entry name" value="beta-lactamase/transpeptidase-like"/>
    <property type="match status" value="1"/>
</dbReference>
<protein>
    <submittedName>
        <fullName evidence="4">Serine hydrolase</fullName>
    </submittedName>
</protein>
<reference evidence="4 5" key="1">
    <citation type="submission" date="2015-10" db="EMBL/GenBank/DDBJ databases">
        <title>Draft genome sequence of Salegentibacter salinarum KCTC 12975.</title>
        <authorList>
            <person name="Lin W."/>
            <person name="Zheng Q."/>
        </authorList>
    </citation>
    <scope>NUCLEOTIDE SEQUENCE [LARGE SCALE GENOMIC DNA]</scope>
    <source>
        <strain evidence="4 5">KCTC 12975</strain>
    </source>
</reference>
<dbReference type="InterPro" id="IPR012338">
    <property type="entry name" value="Beta-lactam/transpept-like"/>
</dbReference>
<dbReference type="EMBL" id="LKTS01000047">
    <property type="protein sequence ID" value="PKD16240.1"/>
    <property type="molecule type" value="Genomic_DNA"/>
</dbReference>
<evidence type="ECO:0000259" key="3">
    <source>
        <dbReference type="Pfam" id="PF11954"/>
    </source>
</evidence>
<comment type="caution">
    <text evidence="4">The sequence shown here is derived from an EMBL/GenBank/DDBJ whole genome shotgun (WGS) entry which is preliminary data.</text>
</comment>
<accession>A0A2N0TNE1</accession>
<dbReference type="STRING" id="447422.SAMN05660903_01970"/>